<dbReference type="OrthoDB" id="9763003at2"/>
<dbReference type="NCBIfam" id="NF037997">
    <property type="entry name" value="Na_Pi_symport"/>
    <property type="match status" value="1"/>
</dbReference>
<feature type="transmembrane region" description="Helical" evidence="6">
    <location>
        <begin position="243"/>
        <end position="263"/>
    </location>
</feature>
<feature type="transmembrane region" description="Helical" evidence="6">
    <location>
        <begin position="208"/>
        <end position="231"/>
    </location>
</feature>
<keyword evidence="5 6" id="KW-0472">Membrane</keyword>
<dbReference type="GO" id="GO:0044341">
    <property type="term" value="P:sodium-dependent phosphate transport"/>
    <property type="evidence" value="ECO:0007669"/>
    <property type="project" value="InterPro"/>
</dbReference>
<dbReference type="PANTHER" id="PTHR10010:SF46">
    <property type="entry name" value="SODIUM-DEPENDENT PHOSPHATE TRANSPORT PROTEIN 2B"/>
    <property type="match status" value="1"/>
</dbReference>
<keyword evidence="3 6" id="KW-0812">Transmembrane</keyword>
<dbReference type="Proteomes" id="UP000243819">
    <property type="component" value="Unassembled WGS sequence"/>
</dbReference>
<evidence type="ECO:0000256" key="5">
    <source>
        <dbReference type="ARBA" id="ARBA00023136"/>
    </source>
</evidence>
<accession>A0A1I0C9M9</accession>
<dbReference type="AlphaFoldDB" id="A0A1I0C9M9"/>
<evidence type="ECO:0000256" key="4">
    <source>
        <dbReference type="ARBA" id="ARBA00022989"/>
    </source>
</evidence>
<feature type="transmembrane region" description="Helical" evidence="6">
    <location>
        <begin position="45"/>
        <end position="70"/>
    </location>
</feature>
<dbReference type="RefSeq" id="WP_091351427.1">
    <property type="nucleotide sequence ID" value="NZ_FOIF01000064.1"/>
</dbReference>
<feature type="transmembrane region" description="Helical" evidence="6">
    <location>
        <begin position="6"/>
        <end position="24"/>
    </location>
</feature>
<evidence type="ECO:0000256" key="3">
    <source>
        <dbReference type="ARBA" id="ARBA00022692"/>
    </source>
</evidence>
<gene>
    <name evidence="7" type="ORF">SAMN03080614_106410</name>
</gene>
<evidence type="ECO:0000256" key="6">
    <source>
        <dbReference type="SAM" id="Phobius"/>
    </source>
</evidence>
<proteinExistence type="predicted"/>
<evidence type="ECO:0000313" key="8">
    <source>
        <dbReference type="Proteomes" id="UP000243819"/>
    </source>
</evidence>
<dbReference type="Pfam" id="PF02690">
    <property type="entry name" value="Na_Pi_cotrans"/>
    <property type="match status" value="1"/>
</dbReference>
<dbReference type="GO" id="GO:0005436">
    <property type="term" value="F:sodium:phosphate symporter activity"/>
    <property type="evidence" value="ECO:0007669"/>
    <property type="project" value="InterPro"/>
</dbReference>
<feature type="transmembrane region" description="Helical" evidence="6">
    <location>
        <begin position="108"/>
        <end position="125"/>
    </location>
</feature>
<name>A0A1I0C9M9_9FIRM</name>
<comment type="subcellular location">
    <subcellularLocation>
        <location evidence="1">Cell membrane</location>
        <topology evidence="1">Multi-pass membrane protein</topology>
    </subcellularLocation>
</comment>
<dbReference type="InterPro" id="IPR003841">
    <property type="entry name" value="Na/Pi_transpt"/>
</dbReference>
<keyword evidence="8" id="KW-1185">Reference proteome</keyword>
<feature type="transmembrane region" description="Helical" evidence="6">
    <location>
        <begin position="283"/>
        <end position="303"/>
    </location>
</feature>
<evidence type="ECO:0000256" key="1">
    <source>
        <dbReference type="ARBA" id="ARBA00004651"/>
    </source>
</evidence>
<organism evidence="7 8">
    <name type="scientific">Anaerobranca gottschalkii DSM 13577</name>
    <dbReference type="NCBI Taxonomy" id="1120990"/>
    <lineage>
        <taxon>Bacteria</taxon>
        <taxon>Bacillati</taxon>
        <taxon>Bacillota</taxon>
        <taxon>Clostridia</taxon>
        <taxon>Eubacteriales</taxon>
        <taxon>Proteinivoracaceae</taxon>
        <taxon>Anaerobranca</taxon>
    </lineage>
</organism>
<dbReference type="PANTHER" id="PTHR10010">
    <property type="entry name" value="SOLUTE CARRIER FAMILY 34 SODIUM PHOSPHATE , MEMBER 2-RELATED"/>
    <property type="match status" value="1"/>
</dbReference>
<feature type="transmembrane region" description="Helical" evidence="6">
    <location>
        <begin position="173"/>
        <end position="196"/>
    </location>
</feature>
<reference evidence="8" key="1">
    <citation type="submission" date="2016-10" db="EMBL/GenBank/DDBJ databases">
        <authorList>
            <person name="Varghese N."/>
            <person name="Submissions S."/>
        </authorList>
    </citation>
    <scope>NUCLEOTIDE SEQUENCE [LARGE SCALE GENOMIC DNA]</scope>
    <source>
        <strain evidence="8">DSM 13577</strain>
    </source>
</reference>
<sequence>MQILHSIHFVIALGIFLIIIKEFAKSCSHLITENNRKILLKSQNILLMVLAGALLSAITQSSSIVVLMIIGLVEGSVISEKSGLAAVLGTEIGTTVTGQLLSIPQKIIFFLLPFILLVSMVLPKFKNIRKTIFWFSLLILSLYHMSIPVKALTSNSGTMINQLLLLANDKVSVAIFIGFGFTALIQSSSALTALAINLGRVGVLEITGALGLILGANLGTCITGVLASFSFSKKAKTIVVGQILFNFLGIIIISIIFHHYVNLVIFLTPSKLIERQIANGQTLFNILSVIAILPIFPLFYRLVKQISLKIM</sequence>
<keyword evidence="4 6" id="KW-1133">Transmembrane helix</keyword>
<dbReference type="EMBL" id="FOIF01000064">
    <property type="protein sequence ID" value="SET16082.1"/>
    <property type="molecule type" value="Genomic_DNA"/>
</dbReference>
<keyword evidence="2" id="KW-1003">Cell membrane</keyword>
<evidence type="ECO:0000313" key="7">
    <source>
        <dbReference type="EMBL" id="SET16082.1"/>
    </source>
</evidence>
<protein>
    <submittedName>
        <fullName evidence="7">Phosphate:Na+ symporter</fullName>
    </submittedName>
</protein>
<evidence type="ECO:0000256" key="2">
    <source>
        <dbReference type="ARBA" id="ARBA00022475"/>
    </source>
</evidence>
<dbReference type="GO" id="GO:0005886">
    <property type="term" value="C:plasma membrane"/>
    <property type="evidence" value="ECO:0007669"/>
    <property type="project" value="UniProtKB-SubCell"/>
</dbReference>